<keyword evidence="3" id="KW-1185">Reference proteome</keyword>
<name>A0A0G4M2J3_VERLO</name>
<accession>A0A0G4M2J3</accession>
<protein>
    <submittedName>
        <fullName evidence="2">Uncharacterized protein</fullName>
    </submittedName>
</protein>
<proteinExistence type="predicted"/>
<feature type="compositionally biased region" description="Polar residues" evidence="1">
    <location>
        <begin position="1"/>
        <end position="11"/>
    </location>
</feature>
<dbReference type="EMBL" id="CVQH01020751">
    <property type="protein sequence ID" value="CRK28518.1"/>
    <property type="molecule type" value="Genomic_DNA"/>
</dbReference>
<organism evidence="2 3">
    <name type="scientific">Verticillium longisporum</name>
    <name type="common">Verticillium dahliae var. longisporum</name>
    <dbReference type="NCBI Taxonomy" id="100787"/>
    <lineage>
        <taxon>Eukaryota</taxon>
        <taxon>Fungi</taxon>
        <taxon>Dikarya</taxon>
        <taxon>Ascomycota</taxon>
        <taxon>Pezizomycotina</taxon>
        <taxon>Sordariomycetes</taxon>
        <taxon>Hypocreomycetidae</taxon>
        <taxon>Glomerellales</taxon>
        <taxon>Plectosphaerellaceae</taxon>
        <taxon>Verticillium</taxon>
    </lineage>
</organism>
<evidence type="ECO:0000256" key="1">
    <source>
        <dbReference type="SAM" id="MobiDB-lite"/>
    </source>
</evidence>
<feature type="region of interest" description="Disordered" evidence="1">
    <location>
        <begin position="112"/>
        <end position="159"/>
    </location>
</feature>
<reference evidence="2 3" key="1">
    <citation type="submission" date="2015-05" db="EMBL/GenBank/DDBJ databases">
        <authorList>
            <person name="Wang D.B."/>
            <person name="Wang M."/>
        </authorList>
    </citation>
    <scope>NUCLEOTIDE SEQUENCE [LARGE SCALE GENOMIC DNA]</scope>
    <source>
        <strain evidence="2">VL1</strain>
    </source>
</reference>
<evidence type="ECO:0000313" key="2">
    <source>
        <dbReference type="EMBL" id="CRK28518.1"/>
    </source>
</evidence>
<dbReference type="AlphaFoldDB" id="A0A0G4M2J3"/>
<feature type="region of interest" description="Disordered" evidence="1">
    <location>
        <begin position="1"/>
        <end position="93"/>
    </location>
</feature>
<gene>
    <name evidence="2" type="ORF">BN1708_004691</name>
</gene>
<evidence type="ECO:0000313" key="3">
    <source>
        <dbReference type="Proteomes" id="UP000044602"/>
    </source>
</evidence>
<dbReference type="Proteomes" id="UP000044602">
    <property type="component" value="Unassembled WGS sequence"/>
</dbReference>
<sequence length="159" mass="16920">MKGSASLTRFSSPREDLVKQAGSSGAVKSDTITSHDRTSFKSSFKLHEGAPPEADAMPRLGEKQTGNIGREESRGTAGTKAGDRPTSTCDVQGAKQGTTLKVLASHLAPVLNSSESCSKRAKNRAGATLPQLSHTDDGKASLPLPRPIPPPHFRNRRYE</sequence>
<feature type="compositionally biased region" description="Basic and acidic residues" evidence="1">
    <location>
        <begin position="33"/>
        <end position="50"/>
    </location>
</feature>